<reference evidence="2 3" key="1">
    <citation type="submission" date="2013-07" db="EMBL/GenBank/DDBJ databases">
        <title>Comparative Genomic and Metabolomic Analysis of Twelve Strains of Pseudoalteromonas luteoviolacea.</title>
        <authorList>
            <person name="Vynne N.G."/>
            <person name="Mansson M."/>
            <person name="Gram L."/>
        </authorList>
    </citation>
    <scope>NUCLEOTIDE SEQUENCE [LARGE SCALE GENOMIC DNA]</scope>
    <source>
        <strain evidence="2 3">NCIMB 1942</strain>
    </source>
</reference>
<gene>
    <name evidence="2" type="ORF">N482_00295</name>
</gene>
<evidence type="ECO:0000259" key="1">
    <source>
        <dbReference type="Pfam" id="PF17131"/>
    </source>
</evidence>
<dbReference type="Pfam" id="PF17131">
    <property type="entry name" value="LolA_like"/>
    <property type="match status" value="1"/>
</dbReference>
<dbReference type="Proteomes" id="UP000076587">
    <property type="component" value="Unassembled WGS sequence"/>
</dbReference>
<dbReference type="PATRIC" id="fig|1365253.3.peg.62"/>
<dbReference type="InterPro" id="IPR033399">
    <property type="entry name" value="TP_0789-like"/>
</dbReference>
<dbReference type="CDD" id="cd16329">
    <property type="entry name" value="LolA_like"/>
    <property type="match status" value="1"/>
</dbReference>
<dbReference type="AlphaFoldDB" id="A0A167I3U1"/>
<evidence type="ECO:0000313" key="2">
    <source>
        <dbReference type="EMBL" id="KZN58858.1"/>
    </source>
</evidence>
<comment type="caution">
    <text evidence="2">The sequence shown here is derived from an EMBL/GenBank/DDBJ whole genome shotgun (WGS) entry which is preliminary data.</text>
</comment>
<protein>
    <recommendedName>
        <fullName evidence="1">Uncharacterized protein TP-0789 domain-containing protein</fullName>
    </recommendedName>
</protein>
<organism evidence="2 3">
    <name type="scientific">Pseudoalteromonas luteoviolacea NCIMB 1942</name>
    <dbReference type="NCBI Taxonomy" id="1365253"/>
    <lineage>
        <taxon>Bacteria</taxon>
        <taxon>Pseudomonadati</taxon>
        <taxon>Pseudomonadota</taxon>
        <taxon>Gammaproteobacteria</taxon>
        <taxon>Alteromonadales</taxon>
        <taxon>Pseudoalteromonadaceae</taxon>
        <taxon>Pseudoalteromonas</taxon>
    </lineage>
</organism>
<proteinExistence type="predicted"/>
<sequence length="278" mass="32036">MRQQQRLAYIQELIMKIIFKTALAAGLVAVSLLNSTIVLADQDKGLELAKLRKQADSGWQDSQASLTMELKNAAGDTSLRKLRIKSLEIDNDGDKGLTIFDTPRDVKGTAFLNHSHAVEPDDQWLYLPALKRVKRIASRNKSGPFMGSEFAYEDLSSFELEKYTFHFIEETMLDNQPVYLLEQVPVDRYSGYTKQRVWLAKTHYQPLKVEYYDRKNTLLKTLELQDYQQYLDKIWRANKLVMNNVQTQKATTLTTTELVFKTGLRGNDFNKASLKRAR</sequence>
<name>A0A167I3U1_9GAMM</name>
<feature type="domain" description="Uncharacterized protein TP-0789" evidence="1">
    <location>
        <begin position="94"/>
        <end position="276"/>
    </location>
</feature>
<dbReference type="EMBL" id="AUXT01000001">
    <property type="protein sequence ID" value="KZN58858.1"/>
    <property type="molecule type" value="Genomic_DNA"/>
</dbReference>
<evidence type="ECO:0000313" key="3">
    <source>
        <dbReference type="Proteomes" id="UP000076587"/>
    </source>
</evidence>
<dbReference type="Gene3D" id="2.50.20.10">
    <property type="entry name" value="Lipoprotein localisation LolA/LolB/LppX"/>
    <property type="match status" value="1"/>
</dbReference>
<accession>A0A167I3U1</accession>